<feature type="transmembrane region" description="Helical" evidence="1">
    <location>
        <begin position="305"/>
        <end position="325"/>
    </location>
</feature>
<keyword evidence="1" id="KW-0812">Transmembrane</keyword>
<dbReference type="PROSITE" id="PS50234">
    <property type="entry name" value="VWFA"/>
    <property type="match status" value="1"/>
</dbReference>
<evidence type="ECO:0000313" key="3">
    <source>
        <dbReference type="EMBL" id="GAB0056675.1"/>
    </source>
</evidence>
<keyword evidence="4" id="KW-1185">Reference proteome</keyword>
<evidence type="ECO:0000313" key="4">
    <source>
        <dbReference type="Proteomes" id="UP001628193"/>
    </source>
</evidence>
<dbReference type="PANTHER" id="PTHR22550:SF18">
    <property type="entry name" value="VWFA DOMAIN-CONTAINING PROTEIN"/>
    <property type="match status" value="1"/>
</dbReference>
<dbReference type="InterPro" id="IPR050768">
    <property type="entry name" value="UPF0353/GerABKA_families"/>
</dbReference>
<gene>
    <name evidence="3" type="ORF">SIID45300_00983</name>
</gene>
<dbReference type="InterPro" id="IPR036465">
    <property type="entry name" value="vWFA_dom_sf"/>
</dbReference>
<dbReference type="CDD" id="cd01467">
    <property type="entry name" value="vWA_BatA_type"/>
    <property type="match status" value="1"/>
</dbReference>
<dbReference type="SMART" id="SM00327">
    <property type="entry name" value="VWA"/>
    <property type="match status" value="1"/>
</dbReference>
<dbReference type="Pfam" id="PF00092">
    <property type="entry name" value="VWA"/>
    <property type="match status" value="1"/>
</dbReference>
<organism evidence="3 4">
    <name type="scientific">Candidatus Magnetaquiglobus chichijimensis</name>
    <dbReference type="NCBI Taxonomy" id="3141448"/>
    <lineage>
        <taxon>Bacteria</taxon>
        <taxon>Pseudomonadati</taxon>
        <taxon>Pseudomonadota</taxon>
        <taxon>Magnetococcia</taxon>
        <taxon>Magnetococcales</taxon>
        <taxon>Candidatus Magnetaquicoccaceae</taxon>
        <taxon>Candidatus Magnetaquiglobus</taxon>
    </lineage>
</organism>
<evidence type="ECO:0000259" key="2">
    <source>
        <dbReference type="PROSITE" id="PS50234"/>
    </source>
</evidence>
<name>A0ABQ0C7K4_9PROT</name>
<keyword evidence="1" id="KW-0472">Membrane</keyword>
<sequence>MLHFEWPWVFLLLPLPWLVRRVLSPAPQPVEAALVIPFWEEFIDLSHPSRAIHAVTPRWRMLLAACAWLLLILATARPVWLGEPLEIPASGRDLLLAVDLSGSMQTRDFRENDQPVDRLTVAKRVGAEFIRRRIGDRVGLILFGLNAYLQAPLTLDRETAARLLEEAEIGMAGNQTAIGEAVGLAVKKIRALPRNSRALILVTDGANTAGVVTPLKAAQLAADEGIKIYAIGIGADEMTVRTLFGTQKVNPSTDLDEKTLTDMAELTHGRYFRAKETGRLEEIYRLLDELEPVSREQQILRPVRALYPWLLAPALLLAGVLSLTARRGWR</sequence>
<comment type="caution">
    <text evidence="3">The sequence shown here is derived from an EMBL/GenBank/DDBJ whole genome shotgun (WGS) entry which is preliminary data.</text>
</comment>
<dbReference type="InterPro" id="IPR033881">
    <property type="entry name" value="vWA_BatA_type"/>
</dbReference>
<dbReference type="InterPro" id="IPR002035">
    <property type="entry name" value="VWF_A"/>
</dbReference>
<feature type="domain" description="VWFA" evidence="2">
    <location>
        <begin position="93"/>
        <end position="290"/>
    </location>
</feature>
<dbReference type="Gene3D" id="3.40.50.410">
    <property type="entry name" value="von Willebrand factor, type A domain"/>
    <property type="match status" value="1"/>
</dbReference>
<evidence type="ECO:0000256" key="1">
    <source>
        <dbReference type="SAM" id="Phobius"/>
    </source>
</evidence>
<accession>A0ABQ0C7K4</accession>
<reference evidence="3 4" key="2">
    <citation type="submission" date="2024-09" db="EMBL/GenBank/DDBJ databases">
        <title>Draft genome sequence of Candidatus Magnetaquicoccaceae bacterium FCR-1.</title>
        <authorList>
            <person name="Shimoshige H."/>
            <person name="Shimamura S."/>
            <person name="Taoka A."/>
            <person name="Kobayashi H."/>
            <person name="Maekawa T."/>
        </authorList>
    </citation>
    <scope>NUCLEOTIDE SEQUENCE [LARGE SCALE GENOMIC DNA]</scope>
    <source>
        <strain evidence="3 4">FCR-1</strain>
    </source>
</reference>
<dbReference type="SUPFAM" id="SSF53300">
    <property type="entry name" value="vWA-like"/>
    <property type="match status" value="1"/>
</dbReference>
<protein>
    <recommendedName>
        <fullName evidence="2">VWFA domain-containing protein</fullName>
    </recommendedName>
</protein>
<dbReference type="RefSeq" id="WP_420904396.1">
    <property type="nucleotide sequence ID" value="NZ_BAAFGK010000004.1"/>
</dbReference>
<proteinExistence type="predicted"/>
<dbReference type="PANTHER" id="PTHR22550">
    <property type="entry name" value="SPORE GERMINATION PROTEIN"/>
    <property type="match status" value="1"/>
</dbReference>
<reference evidence="3 4" key="1">
    <citation type="submission" date="2024-05" db="EMBL/GenBank/DDBJ databases">
        <authorList>
            <consortium name="Candidatus Magnetaquicoccaceae bacterium FCR-1 genome sequencing consortium"/>
            <person name="Shimoshige H."/>
            <person name="Shimamura S."/>
            <person name="Taoka A."/>
            <person name="Kobayashi H."/>
            <person name="Maekawa T."/>
        </authorList>
    </citation>
    <scope>NUCLEOTIDE SEQUENCE [LARGE SCALE GENOMIC DNA]</scope>
    <source>
        <strain evidence="3 4">FCR-1</strain>
    </source>
</reference>
<dbReference type="EMBL" id="BAAFGK010000004">
    <property type="protein sequence ID" value="GAB0056675.1"/>
    <property type="molecule type" value="Genomic_DNA"/>
</dbReference>
<dbReference type="Proteomes" id="UP001628193">
    <property type="component" value="Unassembled WGS sequence"/>
</dbReference>
<keyword evidence="1" id="KW-1133">Transmembrane helix</keyword>